<keyword evidence="2" id="KW-0812">Transmembrane</keyword>
<proteinExistence type="predicted"/>
<evidence type="ECO:0000313" key="3">
    <source>
        <dbReference type="EMBL" id="MBY29949.1"/>
    </source>
</evidence>
<accession>A0A2S2PKI7</accession>
<reference evidence="3" key="1">
    <citation type="submission" date="2018-04" db="EMBL/GenBank/DDBJ databases">
        <title>Transcriptome of Schizaphis graminum biotype I.</title>
        <authorList>
            <person name="Scully E.D."/>
            <person name="Geib S.M."/>
            <person name="Palmer N.A."/>
            <person name="Koch K."/>
            <person name="Bradshaw J."/>
            <person name="Heng-Moss T."/>
            <person name="Sarath G."/>
        </authorList>
    </citation>
    <scope>NUCLEOTIDE SEQUENCE</scope>
</reference>
<protein>
    <submittedName>
        <fullName evidence="3">Uncharacterized protein</fullName>
    </submittedName>
</protein>
<feature type="region of interest" description="Disordered" evidence="1">
    <location>
        <begin position="1"/>
        <end position="56"/>
    </location>
</feature>
<sequence length="111" mass="12258">MGGPTQGAHVRHGPVERAETDGTHGRRLATGTRTRPVAVSSTGSGSGLRSSPAADTDAATTATISSSYDAYFFISLHAMRFSYFILCYYKSFFSSKFYVYIFLFLFVHYIF</sequence>
<keyword evidence="2" id="KW-1133">Transmembrane helix</keyword>
<feature type="compositionally biased region" description="Basic and acidic residues" evidence="1">
    <location>
        <begin position="13"/>
        <end position="24"/>
    </location>
</feature>
<dbReference type="EMBL" id="GGMR01017330">
    <property type="protein sequence ID" value="MBY29949.1"/>
    <property type="molecule type" value="Transcribed_RNA"/>
</dbReference>
<name>A0A2S2PKI7_SCHGA</name>
<keyword evidence="2" id="KW-0472">Membrane</keyword>
<organism evidence="3">
    <name type="scientific">Schizaphis graminum</name>
    <name type="common">Green bug aphid</name>
    <dbReference type="NCBI Taxonomy" id="13262"/>
    <lineage>
        <taxon>Eukaryota</taxon>
        <taxon>Metazoa</taxon>
        <taxon>Ecdysozoa</taxon>
        <taxon>Arthropoda</taxon>
        <taxon>Hexapoda</taxon>
        <taxon>Insecta</taxon>
        <taxon>Pterygota</taxon>
        <taxon>Neoptera</taxon>
        <taxon>Paraneoptera</taxon>
        <taxon>Hemiptera</taxon>
        <taxon>Sternorrhyncha</taxon>
        <taxon>Aphidomorpha</taxon>
        <taxon>Aphidoidea</taxon>
        <taxon>Aphididae</taxon>
        <taxon>Aphidini</taxon>
        <taxon>Schizaphis</taxon>
    </lineage>
</organism>
<gene>
    <name evidence="3" type="ORF">g.159707</name>
</gene>
<feature type="transmembrane region" description="Helical" evidence="2">
    <location>
        <begin position="87"/>
        <end position="110"/>
    </location>
</feature>
<evidence type="ECO:0000256" key="1">
    <source>
        <dbReference type="SAM" id="MobiDB-lite"/>
    </source>
</evidence>
<feature type="compositionally biased region" description="Low complexity" evidence="1">
    <location>
        <begin position="40"/>
        <end position="56"/>
    </location>
</feature>
<evidence type="ECO:0000256" key="2">
    <source>
        <dbReference type="SAM" id="Phobius"/>
    </source>
</evidence>
<dbReference type="AlphaFoldDB" id="A0A2S2PKI7"/>